<evidence type="ECO:0000256" key="11">
    <source>
        <dbReference type="SAM" id="Phobius"/>
    </source>
</evidence>
<evidence type="ECO:0000256" key="1">
    <source>
        <dbReference type="ARBA" id="ARBA00004377"/>
    </source>
</evidence>
<keyword evidence="14" id="KW-1185">Reference proteome</keyword>
<evidence type="ECO:0000256" key="3">
    <source>
        <dbReference type="ARBA" id="ARBA00022475"/>
    </source>
</evidence>
<evidence type="ECO:0000256" key="10">
    <source>
        <dbReference type="ARBA" id="ARBA00030775"/>
    </source>
</evidence>
<evidence type="ECO:0000259" key="12">
    <source>
        <dbReference type="Pfam" id="PF12019"/>
    </source>
</evidence>
<feature type="domain" description="General secretion pathway GspH" evidence="12">
    <location>
        <begin position="44"/>
        <end position="148"/>
    </location>
</feature>
<dbReference type="Pfam" id="PF12019">
    <property type="entry name" value="GspH"/>
    <property type="match status" value="1"/>
</dbReference>
<dbReference type="Pfam" id="PF07963">
    <property type="entry name" value="N_methyl"/>
    <property type="match status" value="1"/>
</dbReference>
<evidence type="ECO:0000256" key="5">
    <source>
        <dbReference type="ARBA" id="ARBA00022519"/>
    </source>
</evidence>
<organism evidence="13 14">
    <name type="scientific">Shewanella khirikhana</name>
    <dbReference type="NCBI Taxonomy" id="1965282"/>
    <lineage>
        <taxon>Bacteria</taxon>
        <taxon>Pseudomonadati</taxon>
        <taxon>Pseudomonadota</taxon>
        <taxon>Gammaproteobacteria</taxon>
        <taxon>Alteromonadales</taxon>
        <taxon>Shewanellaceae</taxon>
        <taxon>Shewanella</taxon>
    </lineage>
</organism>
<dbReference type="RefSeq" id="WP_126166062.1">
    <property type="nucleotide sequence ID" value="NZ_CP020373.1"/>
</dbReference>
<evidence type="ECO:0000313" key="13">
    <source>
        <dbReference type="EMBL" id="AZQ09612.1"/>
    </source>
</evidence>
<name>A0ABM7CZR3_9GAMM</name>
<evidence type="ECO:0000313" key="14">
    <source>
        <dbReference type="Proteomes" id="UP000278437"/>
    </source>
</evidence>
<keyword evidence="7 11" id="KW-1133">Transmembrane helix</keyword>
<dbReference type="SUPFAM" id="SSF54523">
    <property type="entry name" value="Pili subunits"/>
    <property type="match status" value="1"/>
</dbReference>
<proteinExistence type="inferred from homology"/>
<keyword evidence="6 11" id="KW-0812">Transmembrane</keyword>
<evidence type="ECO:0000256" key="2">
    <source>
        <dbReference type="ARBA" id="ARBA00021549"/>
    </source>
</evidence>
<comment type="subcellular location">
    <subcellularLocation>
        <location evidence="1">Cell inner membrane</location>
        <topology evidence="1">Single-pass membrane protein</topology>
    </subcellularLocation>
</comment>
<evidence type="ECO:0000256" key="6">
    <source>
        <dbReference type="ARBA" id="ARBA00022692"/>
    </source>
</evidence>
<dbReference type="PROSITE" id="PS00409">
    <property type="entry name" value="PROKAR_NTER_METHYL"/>
    <property type="match status" value="1"/>
</dbReference>
<evidence type="ECO:0000256" key="8">
    <source>
        <dbReference type="ARBA" id="ARBA00023136"/>
    </source>
</evidence>
<evidence type="ECO:0000256" key="9">
    <source>
        <dbReference type="ARBA" id="ARBA00025772"/>
    </source>
</evidence>
<keyword evidence="8 11" id="KW-0472">Membrane</keyword>
<evidence type="ECO:0000256" key="7">
    <source>
        <dbReference type="ARBA" id="ARBA00022989"/>
    </source>
</evidence>
<dbReference type="EMBL" id="CP020373">
    <property type="protein sequence ID" value="AZQ09612.1"/>
    <property type="molecule type" value="Genomic_DNA"/>
</dbReference>
<dbReference type="NCBIfam" id="TIGR02532">
    <property type="entry name" value="IV_pilin_GFxxxE"/>
    <property type="match status" value="1"/>
</dbReference>
<protein>
    <recommendedName>
        <fullName evidence="2">Type II secretion system protein H</fullName>
    </recommendedName>
    <alternativeName>
        <fullName evidence="10">General secretion pathway protein H</fullName>
    </alternativeName>
</protein>
<dbReference type="InterPro" id="IPR022346">
    <property type="entry name" value="T2SS_GspH"/>
</dbReference>
<dbReference type="PANTHER" id="PTHR30093">
    <property type="entry name" value="GENERAL SECRETION PATHWAY PROTEIN G"/>
    <property type="match status" value="1"/>
</dbReference>
<accession>A0ABM7CZR3</accession>
<dbReference type="PANTHER" id="PTHR30093:SF41">
    <property type="entry name" value="TYPE II SECRETION SYSTEM PROTEIN H"/>
    <property type="match status" value="1"/>
</dbReference>
<gene>
    <name evidence="13" type="primary">xcpT_1</name>
    <name evidence="13" type="ORF">STH12_00461</name>
</gene>
<dbReference type="Proteomes" id="UP000278437">
    <property type="component" value="Chromosome"/>
</dbReference>
<sequence length="160" mass="17058">MHTPSKGFTLVEVMVTVVIAGILAVVALPSLSSWYDRARADSEIRKIQDALKFARNQAFSYGATVGVCPAGASGCGTDWKQGIRVFLVRPDNTQETLKLINAFNAKDSVKGLNVTFTPNGLASQAITFTYCPKGETTYSKSIELSVTGLIKTASDGQSCS</sequence>
<dbReference type="Gene3D" id="3.55.40.10">
    <property type="entry name" value="minor pseudopilin epsh domain"/>
    <property type="match status" value="1"/>
</dbReference>
<comment type="similarity">
    <text evidence="9">Belongs to the GSP H family.</text>
</comment>
<evidence type="ECO:0000256" key="4">
    <source>
        <dbReference type="ARBA" id="ARBA00022481"/>
    </source>
</evidence>
<keyword evidence="3" id="KW-1003">Cell membrane</keyword>
<dbReference type="InterPro" id="IPR012902">
    <property type="entry name" value="N_methyl_site"/>
</dbReference>
<dbReference type="InterPro" id="IPR045584">
    <property type="entry name" value="Pilin-like"/>
</dbReference>
<reference evidence="14" key="1">
    <citation type="submission" date="2017-03" db="EMBL/GenBank/DDBJ databases">
        <title>Full genome sequence of a non-lethal Shewanella isolate that potentiates virulence of Vibio parahaemolyticus causing acute hepatopancreatic necrosis disease (AHPND) in shrimp.</title>
        <authorList>
            <person name="Prachumwat A."/>
            <person name="Sritunyalucksana K."/>
        </authorList>
    </citation>
    <scope>NUCLEOTIDE SEQUENCE [LARGE SCALE GENOMIC DNA]</scope>
    <source>
        <strain evidence="14">TH2012</strain>
    </source>
</reference>
<keyword evidence="5" id="KW-0997">Cell inner membrane</keyword>
<feature type="transmembrane region" description="Helical" evidence="11">
    <location>
        <begin position="13"/>
        <end position="35"/>
    </location>
</feature>
<keyword evidence="4" id="KW-0488">Methylation</keyword>